<name>A0ABM1MZD7_NICVS</name>
<evidence type="ECO:0000256" key="2">
    <source>
        <dbReference type="SAM" id="SignalP"/>
    </source>
</evidence>
<dbReference type="Proteomes" id="UP000695000">
    <property type="component" value="Unplaced"/>
</dbReference>
<feature type="signal peptide" evidence="2">
    <location>
        <begin position="1"/>
        <end position="24"/>
    </location>
</feature>
<dbReference type="Gene3D" id="1.10.287.630">
    <property type="entry name" value="Helix hairpin bin"/>
    <property type="match status" value="1"/>
</dbReference>
<protein>
    <submittedName>
        <fullName evidence="5">Potassium/sodium hyperpolarization-activated cyclic nucleotide-gated channel 3-like isoform X1</fullName>
    </submittedName>
</protein>
<dbReference type="InterPro" id="IPR018488">
    <property type="entry name" value="cNMP-bd_CS"/>
</dbReference>
<accession>A0ABM1MZD7</accession>
<feature type="domain" description="Cyclic nucleotide-binding" evidence="3">
    <location>
        <begin position="168"/>
        <end position="303"/>
    </location>
</feature>
<dbReference type="PANTHER" id="PTHR45689:SF14">
    <property type="entry name" value="CYCLIC NUCLEOTIDE-GATED CATION CHANNEL SUBUNIT A-LIKE PROTEIN"/>
    <property type="match status" value="1"/>
</dbReference>
<dbReference type="InterPro" id="IPR051413">
    <property type="entry name" value="K/Na_HCN_channel"/>
</dbReference>
<keyword evidence="1" id="KW-1133">Transmembrane helix</keyword>
<dbReference type="CDD" id="cd00038">
    <property type="entry name" value="CAP_ED"/>
    <property type="match status" value="1"/>
</dbReference>
<dbReference type="PANTHER" id="PTHR45689">
    <property type="entry name" value="I[[H]] CHANNEL, ISOFORM E"/>
    <property type="match status" value="1"/>
</dbReference>
<dbReference type="Gene3D" id="2.60.120.10">
    <property type="entry name" value="Jelly Rolls"/>
    <property type="match status" value="1"/>
</dbReference>
<evidence type="ECO:0000259" key="3">
    <source>
        <dbReference type="PROSITE" id="PS50042"/>
    </source>
</evidence>
<dbReference type="GeneID" id="108565154"/>
<reference evidence="5" key="1">
    <citation type="submission" date="2025-08" db="UniProtKB">
        <authorList>
            <consortium name="RefSeq"/>
        </authorList>
    </citation>
    <scope>IDENTIFICATION</scope>
    <source>
        <tissue evidence="5">Whole Larva</tissue>
    </source>
</reference>
<organism evidence="4 5">
    <name type="scientific">Nicrophorus vespilloides</name>
    <name type="common">Boreal carrion beetle</name>
    <dbReference type="NCBI Taxonomy" id="110193"/>
    <lineage>
        <taxon>Eukaryota</taxon>
        <taxon>Metazoa</taxon>
        <taxon>Ecdysozoa</taxon>
        <taxon>Arthropoda</taxon>
        <taxon>Hexapoda</taxon>
        <taxon>Insecta</taxon>
        <taxon>Pterygota</taxon>
        <taxon>Neoptera</taxon>
        <taxon>Endopterygota</taxon>
        <taxon>Coleoptera</taxon>
        <taxon>Polyphaga</taxon>
        <taxon>Staphyliniformia</taxon>
        <taxon>Silphidae</taxon>
        <taxon>Nicrophorinae</taxon>
        <taxon>Nicrophorus</taxon>
    </lineage>
</organism>
<gene>
    <name evidence="5" type="primary">LOC108565154</name>
</gene>
<sequence>MFKLIIMFILIFIWCMSLIHMVNQMPNSGNLHELSPYYILRNSERIVYMLLLFGSPGTTQHLPTVILEIFILTIGFTLQLVVVAQILQIVTKHSLSGNKYYQLTQQLEEFMRYKNLPDNIRARIMSYFDFRFQQSYYKEDEILKILSPQLRQEMLVHTYMNLLEKVNIFDDIPMAIICKIIYNMKQEIYLPSDVIVSAGTVGDSMYFIASGTVAVYTSTGKEVCLFPTEWMYVFKLIFLQICHLSDGANFGEIAIIMENEQRVASVVAIDCCEVFILHRKDFLKQIEKYPEIYARMRKMAQDRVRKTLVATFGVDDSDSEGDNISRKYSGRYLI</sequence>
<feature type="transmembrane region" description="Helical" evidence="1">
    <location>
        <begin position="65"/>
        <end position="90"/>
    </location>
</feature>
<dbReference type="InterPro" id="IPR000595">
    <property type="entry name" value="cNMP-bd_dom"/>
</dbReference>
<dbReference type="SMART" id="SM00100">
    <property type="entry name" value="cNMP"/>
    <property type="match status" value="1"/>
</dbReference>
<evidence type="ECO:0000313" key="5">
    <source>
        <dbReference type="RefSeq" id="XP_017779937.1"/>
    </source>
</evidence>
<dbReference type="PROSITE" id="PS50042">
    <property type="entry name" value="CNMP_BINDING_3"/>
    <property type="match status" value="1"/>
</dbReference>
<dbReference type="PROSITE" id="PS00888">
    <property type="entry name" value="CNMP_BINDING_1"/>
    <property type="match status" value="1"/>
</dbReference>
<keyword evidence="1" id="KW-0472">Membrane</keyword>
<dbReference type="InterPro" id="IPR014710">
    <property type="entry name" value="RmlC-like_jellyroll"/>
</dbReference>
<dbReference type="SUPFAM" id="SSF51206">
    <property type="entry name" value="cAMP-binding domain-like"/>
    <property type="match status" value="1"/>
</dbReference>
<evidence type="ECO:0000313" key="4">
    <source>
        <dbReference type="Proteomes" id="UP000695000"/>
    </source>
</evidence>
<proteinExistence type="predicted"/>
<evidence type="ECO:0000256" key="1">
    <source>
        <dbReference type="SAM" id="Phobius"/>
    </source>
</evidence>
<keyword evidence="4" id="KW-1185">Reference proteome</keyword>
<keyword evidence="1" id="KW-0812">Transmembrane</keyword>
<dbReference type="RefSeq" id="XP_017779937.1">
    <property type="nucleotide sequence ID" value="XM_017924448.1"/>
</dbReference>
<dbReference type="InterPro" id="IPR018490">
    <property type="entry name" value="cNMP-bd_dom_sf"/>
</dbReference>
<feature type="chain" id="PRO_5046024072" evidence="2">
    <location>
        <begin position="25"/>
        <end position="334"/>
    </location>
</feature>
<keyword evidence="2" id="KW-0732">Signal</keyword>